<accession>A0A916N5J6</accession>
<proteinExistence type="predicted"/>
<dbReference type="Gene3D" id="1.25.40.10">
    <property type="entry name" value="Tetratricopeptide repeat domain"/>
    <property type="match status" value="1"/>
</dbReference>
<evidence type="ECO:0000313" key="2">
    <source>
        <dbReference type="Proteomes" id="UP000680038"/>
    </source>
</evidence>
<keyword evidence="2" id="KW-1185">Reference proteome</keyword>
<evidence type="ECO:0000313" key="1">
    <source>
        <dbReference type="EMBL" id="CAG4998573.1"/>
    </source>
</evidence>
<dbReference type="AlphaFoldDB" id="A0A916N5J6"/>
<protein>
    <recommendedName>
        <fullName evidence="3">Enzyme of heme biosynthesis</fullName>
    </recommendedName>
</protein>
<dbReference type="Proteomes" id="UP000680038">
    <property type="component" value="Unassembled WGS sequence"/>
</dbReference>
<name>A0A916N5J6_9BACT</name>
<dbReference type="InterPro" id="IPR011990">
    <property type="entry name" value="TPR-like_helical_dom_sf"/>
</dbReference>
<comment type="caution">
    <text evidence="1">The sequence shown here is derived from an EMBL/GenBank/DDBJ whole genome shotgun (WGS) entry which is preliminary data.</text>
</comment>
<reference evidence="1" key="1">
    <citation type="submission" date="2021-04" db="EMBL/GenBank/DDBJ databases">
        <authorList>
            <person name="Rodrigo-Torres L."/>
            <person name="Arahal R. D."/>
            <person name="Lucena T."/>
        </authorList>
    </citation>
    <scope>NUCLEOTIDE SEQUENCE</scope>
    <source>
        <strain evidence="1">CECT 9275</strain>
    </source>
</reference>
<dbReference type="EMBL" id="CAJRAF010000002">
    <property type="protein sequence ID" value="CAG4998573.1"/>
    <property type="molecule type" value="Genomic_DNA"/>
</dbReference>
<dbReference type="SUPFAM" id="SSF48452">
    <property type="entry name" value="TPR-like"/>
    <property type="match status" value="1"/>
</dbReference>
<sequence>MKNNLLENLLTFYEEDPGDPFNIYALALEYLKFDLSRSEALFSRLLKDFPEYLPTYYHAASFYSEQHHTALAEEIYKKGITLALEQKNVKAHQELTRAFRNFLDEQED</sequence>
<gene>
    <name evidence="1" type="ORF">DYBT9275_02027</name>
</gene>
<evidence type="ECO:0008006" key="3">
    <source>
        <dbReference type="Google" id="ProtNLM"/>
    </source>
</evidence>
<organism evidence="1 2">
    <name type="scientific">Dyadobacter helix</name>
    <dbReference type="NCBI Taxonomy" id="2822344"/>
    <lineage>
        <taxon>Bacteria</taxon>
        <taxon>Pseudomonadati</taxon>
        <taxon>Bacteroidota</taxon>
        <taxon>Cytophagia</taxon>
        <taxon>Cytophagales</taxon>
        <taxon>Spirosomataceae</taxon>
        <taxon>Dyadobacter</taxon>
    </lineage>
</organism>
<dbReference type="RefSeq" id="WP_215238707.1">
    <property type="nucleotide sequence ID" value="NZ_CAJRAF010000002.1"/>
</dbReference>